<dbReference type="STRING" id="33528.ENSGAFP00000017219"/>
<dbReference type="PANTHER" id="PTHR10132">
    <property type="entry name" value="ALPHA-/EPSILON-SARCOGLYCAN FAMILY MEMBER"/>
    <property type="match status" value="1"/>
</dbReference>
<dbReference type="SUPFAM" id="SSF49313">
    <property type="entry name" value="Cadherin-like"/>
    <property type="match status" value="1"/>
</dbReference>
<evidence type="ECO:0000313" key="6">
    <source>
        <dbReference type="EMBL" id="PWA21368.1"/>
    </source>
</evidence>
<protein>
    <recommendedName>
        <fullName evidence="8">Sarcoglycan, alpha</fullName>
    </recommendedName>
</protein>
<proteinExistence type="predicted"/>
<feature type="transmembrane region" description="Helical" evidence="3">
    <location>
        <begin position="308"/>
        <end position="331"/>
    </location>
</feature>
<dbReference type="PANTHER" id="PTHR10132:SF16">
    <property type="entry name" value="ALPHA-SARCOGLYCAN"/>
    <property type="match status" value="1"/>
</dbReference>
<dbReference type="InterPro" id="IPR015919">
    <property type="entry name" value="Cadherin-like_sf"/>
</dbReference>
<dbReference type="Proteomes" id="UP000250572">
    <property type="component" value="Unassembled WGS sequence"/>
</dbReference>
<dbReference type="InterPro" id="IPR048346">
    <property type="entry name" value="Sarcoglycan_N"/>
</dbReference>
<name>A0A315VDR2_GAMAF</name>
<dbReference type="InterPro" id="IPR008908">
    <property type="entry name" value="Sarcoglycan_alpha/epsilon"/>
</dbReference>
<feature type="domain" description="Sarcoglycan alpha/epsilon N-terminal" evidence="4">
    <location>
        <begin position="42"/>
        <end position="140"/>
    </location>
</feature>
<gene>
    <name evidence="6" type="ORF">CCH79_00003272</name>
</gene>
<sequence>TIKQTQKSGFSLVKYSLQSSIYRQTPVVFASSLCGISAEIKLTTSVGRLFTYEVMRETFQSDFDYYSQKLYTGVLHDDPMIFKCNQQGFPDLPEWLRFIQRHPSENGFLYGTPTSPGKTFIEIYAINKNSYDTARNLLVIKAVPEKMLPYQAEFFLQLREIEKVLPSSVQSEIKQDLQKLWNNEALEIVNITNALDRGGRVPLPLAGHYEGVYVKVGSKKYFSRCLQRVMTPEYQRQCAAGDKVKVPGECHFCKIPSNCITWCKTKLFDRTKMEPAPPAPTMGSGILEDGGYFNPPESPPSRDYFPDYIVTVIVPLIIAFLLCLLLAYIMYGRREGVAKRNAKTDNIQLYHQQTIHGNTEELRSMASQRGVPPPLSTLPMFNSRTGERASPLQSDSIPLIMAQQDPYSDPLPRIFKEFSTDGANTEHVFLGEVTRLYLQRHECMHHTCSNRLCHQTNTQRRKQLHCIDNKTMKANGANFNAKFLIGCTNIHRSNVPVLHGDVGIDGVDAGLSSLHVAVDLDGVQRRALVGIYPVTAHASRALLGAIGAADILDLLGQGLQGGVNLHVAVAHHVGVISAVATTERIWALLLLGWGDEFKGTARGSRRSRGSRSNVEVVVETHRRSRQTRLSAESSVSLVASISSLTSLSSVSLSTSRALKIPKDAMTC</sequence>
<dbReference type="EMBL" id="NHOQ01001904">
    <property type="protein sequence ID" value="PWA21368.1"/>
    <property type="molecule type" value="Genomic_DNA"/>
</dbReference>
<evidence type="ECO:0000256" key="3">
    <source>
        <dbReference type="SAM" id="Phobius"/>
    </source>
</evidence>
<evidence type="ECO:0000256" key="1">
    <source>
        <dbReference type="ARBA" id="ARBA00004370"/>
    </source>
</evidence>
<dbReference type="GO" id="GO:0016012">
    <property type="term" value="C:sarcoglycan complex"/>
    <property type="evidence" value="ECO:0007669"/>
    <property type="project" value="InterPro"/>
</dbReference>
<comment type="subcellular location">
    <subcellularLocation>
        <location evidence="1">Membrane</location>
    </subcellularLocation>
</comment>
<organism evidence="6 7">
    <name type="scientific">Gambusia affinis</name>
    <name type="common">Western mosquitofish</name>
    <name type="synonym">Heterandria affinis</name>
    <dbReference type="NCBI Taxonomy" id="33528"/>
    <lineage>
        <taxon>Eukaryota</taxon>
        <taxon>Metazoa</taxon>
        <taxon>Chordata</taxon>
        <taxon>Craniata</taxon>
        <taxon>Vertebrata</taxon>
        <taxon>Euteleostomi</taxon>
        <taxon>Actinopterygii</taxon>
        <taxon>Neopterygii</taxon>
        <taxon>Teleostei</taxon>
        <taxon>Neoteleostei</taxon>
        <taxon>Acanthomorphata</taxon>
        <taxon>Ovalentaria</taxon>
        <taxon>Atherinomorphae</taxon>
        <taxon>Cyprinodontiformes</taxon>
        <taxon>Poeciliidae</taxon>
        <taxon>Poeciliinae</taxon>
        <taxon>Gambusia</taxon>
    </lineage>
</organism>
<accession>A0A315VDR2</accession>
<dbReference type="GO" id="GO:0005509">
    <property type="term" value="F:calcium ion binding"/>
    <property type="evidence" value="ECO:0007669"/>
    <property type="project" value="InterPro"/>
</dbReference>
<feature type="non-terminal residue" evidence="6">
    <location>
        <position position="667"/>
    </location>
</feature>
<dbReference type="InterPro" id="IPR048347">
    <property type="entry name" value="Sarcoglycan_C"/>
</dbReference>
<feature type="non-terminal residue" evidence="6">
    <location>
        <position position="1"/>
    </location>
</feature>
<evidence type="ECO:0000259" key="4">
    <source>
        <dbReference type="Pfam" id="PF05510"/>
    </source>
</evidence>
<dbReference type="Pfam" id="PF20989">
    <property type="entry name" value="Sarcoglycan_2_C"/>
    <property type="match status" value="1"/>
</dbReference>
<evidence type="ECO:0000256" key="2">
    <source>
        <dbReference type="ARBA" id="ARBA00023136"/>
    </source>
</evidence>
<keyword evidence="3" id="KW-1133">Transmembrane helix</keyword>
<reference evidence="6 7" key="1">
    <citation type="journal article" date="2018" name="G3 (Bethesda)">
        <title>A High-Quality Reference Genome for the Invasive Mosquitofish Gambusia affinis Using a Chicago Library.</title>
        <authorList>
            <person name="Hoffberg S.L."/>
            <person name="Troendle N.J."/>
            <person name="Glenn T.C."/>
            <person name="Mahmud O."/>
            <person name="Louha S."/>
            <person name="Chalopin D."/>
            <person name="Bennetzen J.L."/>
            <person name="Mauricio R."/>
        </authorList>
    </citation>
    <scope>NUCLEOTIDE SEQUENCE [LARGE SCALE GENOMIC DNA]</scope>
    <source>
        <strain evidence="6">NE01/NJP1002.9</strain>
        <tissue evidence="6">Muscle</tissue>
    </source>
</reference>
<evidence type="ECO:0000313" key="7">
    <source>
        <dbReference type="Proteomes" id="UP000250572"/>
    </source>
</evidence>
<keyword evidence="2 3" id="KW-0472">Membrane</keyword>
<dbReference type="Pfam" id="PF05510">
    <property type="entry name" value="Sarcoglycan_2"/>
    <property type="match status" value="1"/>
</dbReference>
<feature type="domain" description="Sarcoglycan alpha/epsilon second" evidence="5">
    <location>
        <begin position="148"/>
        <end position="267"/>
    </location>
</feature>
<comment type="caution">
    <text evidence="6">The sequence shown here is derived from an EMBL/GenBank/DDBJ whole genome shotgun (WGS) entry which is preliminary data.</text>
</comment>
<keyword evidence="7" id="KW-1185">Reference proteome</keyword>
<evidence type="ECO:0008006" key="8">
    <source>
        <dbReference type="Google" id="ProtNLM"/>
    </source>
</evidence>
<evidence type="ECO:0000259" key="5">
    <source>
        <dbReference type="Pfam" id="PF20989"/>
    </source>
</evidence>
<dbReference type="AlphaFoldDB" id="A0A315VDR2"/>
<keyword evidence="3" id="KW-0812">Transmembrane</keyword>